<proteinExistence type="predicted"/>
<accession>A0A1J9R1L8</accession>
<keyword evidence="3" id="KW-1185">Reference proteome</keyword>
<dbReference type="EMBL" id="MNUE01000025">
    <property type="protein sequence ID" value="OJD34138.1"/>
    <property type="molecule type" value="Genomic_DNA"/>
</dbReference>
<keyword evidence="1" id="KW-0472">Membrane</keyword>
<protein>
    <submittedName>
        <fullName evidence="2">Integral membrane protein</fullName>
    </submittedName>
</protein>
<dbReference type="InterPro" id="IPR025363">
    <property type="entry name" value="DUF4267"/>
</dbReference>
<dbReference type="OrthoDB" id="5216128at2759"/>
<dbReference type="AlphaFoldDB" id="A0A1J9R1L8"/>
<dbReference type="GeneID" id="31013529"/>
<evidence type="ECO:0000256" key="1">
    <source>
        <dbReference type="SAM" id="Phobius"/>
    </source>
</evidence>
<organism evidence="2 3">
    <name type="scientific">Diplodia corticola</name>
    <dbReference type="NCBI Taxonomy" id="236234"/>
    <lineage>
        <taxon>Eukaryota</taxon>
        <taxon>Fungi</taxon>
        <taxon>Dikarya</taxon>
        <taxon>Ascomycota</taxon>
        <taxon>Pezizomycotina</taxon>
        <taxon>Dothideomycetes</taxon>
        <taxon>Dothideomycetes incertae sedis</taxon>
        <taxon>Botryosphaeriales</taxon>
        <taxon>Botryosphaeriaceae</taxon>
        <taxon>Diplodia</taxon>
    </lineage>
</organism>
<dbReference type="RefSeq" id="XP_020130398.1">
    <property type="nucleotide sequence ID" value="XM_020273269.1"/>
</dbReference>
<feature type="transmembrane region" description="Helical" evidence="1">
    <location>
        <begin position="12"/>
        <end position="29"/>
    </location>
</feature>
<dbReference type="Proteomes" id="UP000183809">
    <property type="component" value="Unassembled WGS sequence"/>
</dbReference>
<reference evidence="2 3" key="1">
    <citation type="submission" date="2016-10" db="EMBL/GenBank/DDBJ databases">
        <title>Proteomics and genomics reveal pathogen-plant mechanisms compatible with a hemibiotrophic lifestyle of Diplodia corticola.</title>
        <authorList>
            <person name="Fernandes I."/>
            <person name="De Jonge R."/>
            <person name="Van De Peer Y."/>
            <person name="Devreese B."/>
            <person name="Alves A."/>
            <person name="Esteves A.C."/>
        </authorList>
    </citation>
    <scope>NUCLEOTIDE SEQUENCE [LARGE SCALE GENOMIC DNA]</scope>
    <source>
        <strain evidence="2 3">CBS 112549</strain>
    </source>
</reference>
<name>A0A1J9R1L8_9PEZI</name>
<keyword evidence="1" id="KW-0812">Transmembrane</keyword>
<evidence type="ECO:0000313" key="2">
    <source>
        <dbReference type="EMBL" id="OJD34138.1"/>
    </source>
</evidence>
<keyword evidence="1" id="KW-1133">Transmembrane helix</keyword>
<gene>
    <name evidence="2" type="ORF">BKCO1_2500022</name>
</gene>
<evidence type="ECO:0000313" key="3">
    <source>
        <dbReference type="Proteomes" id="UP000183809"/>
    </source>
</evidence>
<dbReference type="Pfam" id="PF14087">
    <property type="entry name" value="DUF4267"/>
    <property type="match status" value="1"/>
</dbReference>
<comment type="caution">
    <text evidence="2">The sequence shown here is derived from an EMBL/GenBank/DDBJ whole genome shotgun (WGS) entry which is preliminary data.</text>
</comment>
<sequence length="201" mass="21842">MPLPTTPLLHPLATLLATIPILFGLNAFLRPSHALSFFAPFADSYASPAASPQLLDALMAVYGARDVFMGVAVLVPLWSGSRKVAGAIGIIGEFFGGSMSSLAGLDGLTGGSDGTLRTIRKYTIKPEINNWCQLSKLYEKRLAFFLVFIWPDAAVVLHHIEDRTLWENGNMPMKIKNQFMDDCTSLPVAVSGRSGHRDAKH</sequence>